<name>A0A6A6Q6H4_9PEZI</name>
<dbReference type="Proteomes" id="UP000799767">
    <property type="component" value="Unassembled WGS sequence"/>
</dbReference>
<accession>A0A6A6Q6H4</accession>
<sequence>MMLGNARKAGGWRSCGQVICDEMPLAEDRDVEAPREWKAWRERGGVWSGPGSAADRVMLIQAVGRYCQGYGTIVCSESRVYVVAQLQRARSAPGCKQPDFPPNDGQVARRPAPSVSSFPVIRVYNSASRVPTSSPQINARSLQTKVLIHQAGCVSIAQGTPTLETGQESKQNLSCRSSYSETIHRVKVGQVIGVG</sequence>
<dbReference type="AlphaFoldDB" id="A0A6A6Q6H4"/>
<reference evidence="2" key="1">
    <citation type="journal article" date="2020" name="Stud. Mycol.">
        <title>101 Dothideomycetes genomes: a test case for predicting lifestyles and emergence of pathogens.</title>
        <authorList>
            <person name="Haridas S."/>
            <person name="Albert R."/>
            <person name="Binder M."/>
            <person name="Bloem J."/>
            <person name="Labutti K."/>
            <person name="Salamov A."/>
            <person name="Andreopoulos B."/>
            <person name="Baker S."/>
            <person name="Barry K."/>
            <person name="Bills G."/>
            <person name="Bluhm B."/>
            <person name="Cannon C."/>
            <person name="Castanera R."/>
            <person name="Culley D."/>
            <person name="Daum C."/>
            <person name="Ezra D."/>
            <person name="Gonzalez J."/>
            <person name="Henrissat B."/>
            <person name="Kuo A."/>
            <person name="Liang C."/>
            <person name="Lipzen A."/>
            <person name="Lutzoni F."/>
            <person name="Magnuson J."/>
            <person name="Mondo S."/>
            <person name="Nolan M."/>
            <person name="Ohm R."/>
            <person name="Pangilinan J."/>
            <person name="Park H.-J."/>
            <person name="Ramirez L."/>
            <person name="Alfaro M."/>
            <person name="Sun H."/>
            <person name="Tritt A."/>
            <person name="Yoshinaga Y."/>
            <person name="Zwiers L.-H."/>
            <person name="Turgeon B."/>
            <person name="Goodwin S."/>
            <person name="Spatafora J."/>
            <person name="Crous P."/>
            <person name="Grigoriev I."/>
        </authorList>
    </citation>
    <scope>NUCLEOTIDE SEQUENCE</scope>
    <source>
        <strain evidence="2">CBS 113389</strain>
    </source>
</reference>
<keyword evidence="3" id="KW-1185">Reference proteome</keyword>
<protein>
    <submittedName>
        <fullName evidence="2">Uncharacterized protein</fullName>
    </submittedName>
</protein>
<dbReference type="EMBL" id="MU001631">
    <property type="protein sequence ID" value="KAF2487639.1"/>
    <property type="molecule type" value="Genomic_DNA"/>
</dbReference>
<feature type="region of interest" description="Disordered" evidence="1">
    <location>
        <begin position="92"/>
        <end position="112"/>
    </location>
</feature>
<dbReference type="RefSeq" id="XP_033594208.1">
    <property type="nucleotide sequence ID" value="XM_033729640.1"/>
</dbReference>
<evidence type="ECO:0000313" key="3">
    <source>
        <dbReference type="Proteomes" id="UP000799767"/>
    </source>
</evidence>
<gene>
    <name evidence="2" type="ORF">BDY17DRAFT_15265</name>
</gene>
<proteinExistence type="predicted"/>
<evidence type="ECO:0000313" key="2">
    <source>
        <dbReference type="EMBL" id="KAF2487639.1"/>
    </source>
</evidence>
<organism evidence="2 3">
    <name type="scientific">Neohortaea acidophila</name>
    <dbReference type="NCBI Taxonomy" id="245834"/>
    <lineage>
        <taxon>Eukaryota</taxon>
        <taxon>Fungi</taxon>
        <taxon>Dikarya</taxon>
        <taxon>Ascomycota</taxon>
        <taxon>Pezizomycotina</taxon>
        <taxon>Dothideomycetes</taxon>
        <taxon>Dothideomycetidae</taxon>
        <taxon>Mycosphaerellales</taxon>
        <taxon>Teratosphaeriaceae</taxon>
        <taxon>Neohortaea</taxon>
    </lineage>
</organism>
<evidence type="ECO:0000256" key="1">
    <source>
        <dbReference type="SAM" id="MobiDB-lite"/>
    </source>
</evidence>
<dbReference type="GeneID" id="54470642"/>